<accession>A0A2L0HBY4</accession>
<keyword evidence="1" id="KW-0614">Plasmid</keyword>
<dbReference type="EMBL" id="CP024309">
    <property type="protein sequence ID" value="AUX78954.1"/>
    <property type="molecule type" value="Genomic_DNA"/>
</dbReference>
<geneLocation type="plasmid" evidence="2">
    <name>psfrenxt3b</name>
</geneLocation>
<evidence type="ECO:0000313" key="2">
    <source>
        <dbReference type="Proteomes" id="UP000239340"/>
    </source>
</evidence>
<reference evidence="1 2" key="1">
    <citation type="submission" date="2017-10" db="EMBL/GenBank/DDBJ databases">
        <title>Analysis of the genome sequences of Rhizobium populations associated to common bean (phaseolus vulgaris).</title>
        <authorList>
            <person name="Bustos P."/>
            <person name="Santamaria R.I."/>
            <person name="Miranda-Sanchez F."/>
            <person name="Perez-Carrascal O."/>
            <person name="Juarez S."/>
            <person name="Lozano L."/>
            <person name="Martinez-Flores I."/>
            <person name="Vinuesa P."/>
            <person name="Martinez-Romero E."/>
            <person name="Cevallos M.A."/>
            <person name="Romero D."/>
            <person name="Davila G."/>
            <person name="Gonzalez V."/>
        </authorList>
    </citation>
    <scope>NUCLEOTIDE SEQUENCE [LARGE SCALE GENOMIC DNA]</scope>
    <source>
        <strain evidence="1 2">NXT3</strain>
        <plasmid evidence="2">Plasmid psfrenxt3b</plasmid>
    </source>
</reference>
<organism evidence="1 2">
    <name type="scientific">Rhizobium fredii</name>
    <name type="common">Sinorhizobium fredii</name>
    <dbReference type="NCBI Taxonomy" id="380"/>
    <lineage>
        <taxon>Bacteria</taxon>
        <taxon>Pseudomonadati</taxon>
        <taxon>Pseudomonadota</taxon>
        <taxon>Alphaproteobacteria</taxon>
        <taxon>Hyphomicrobiales</taxon>
        <taxon>Rhizobiaceae</taxon>
        <taxon>Sinorhizobium/Ensifer group</taxon>
        <taxon>Sinorhizobium</taxon>
    </lineage>
</organism>
<name>A0A2L0HBY4_RHIFR</name>
<gene>
    <name evidence="1" type="ORF">NXT3_PB00298</name>
</gene>
<dbReference type="AlphaFoldDB" id="A0A2L0HBY4"/>
<proteinExistence type="predicted"/>
<evidence type="ECO:0000313" key="1">
    <source>
        <dbReference type="EMBL" id="AUX78954.1"/>
    </source>
</evidence>
<dbReference type="Proteomes" id="UP000239340">
    <property type="component" value="Plasmid pSfreNXT3b"/>
</dbReference>
<sequence>MKARRSPCRMRRVAGLRVPDGGADQRIPLYDREAAAEQKGLSFPTPIRPFHCRGESLCCSL</sequence>
<protein>
    <submittedName>
        <fullName evidence="1">Uncharacterized protein</fullName>
    </submittedName>
</protein>